<keyword evidence="8" id="KW-0961">Cell wall biogenesis/degradation</keyword>
<evidence type="ECO:0000256" key="5">
    <source>
        <dbReference type="ARBA" id="ARBA00022801"/>
    </source>
</evidence>
<dbReference type="SMART" id="SM00257">
    <property type="entry name" value="LysM"/>
    <property type="match status" value="1"/>
</dbReference>
<dbReference type="PANTHER" id="PTHR30582">
    <property type="entry name" value="L,D-TRANSPEPTIDASE"/>
    <property type="match status" value="1"/>
</dbReference>
<dbReference type="GO" id="GO:0016757">
    <property type="term" value="F:glycosyltransferase activity"/>
    <property type="evidence" value="ECO:0007669"/>
    <property type="project" value="UniProtKB-KW"/>
</dbReference>
<comment type="caution">
    <text evidence="11">The sequence shown here is derived from an EMBL/GenBank/DDBJ whole genome shotgun (WGS) entry which is preliminary data.</text>
</comment>
<dbReference type="PANTHER" id="PTHR30582:SF24">
    <property type="entry name" value="L,D-TRANSPEPTIDASE ERFK_SRFK-RELATED"/>
    <property type="match status" value="1"/>
</dbReference>
<feature type="domain" description="L,D-TPase catalytic" evidence="10">
    <location>
        <begin position="136"/>
        <end position="270"/>
    </location>
</feature>
<dbReference type="EMBL" id="MLJW01000550">
    <property type="protein sequence ID" value="OIQ85351.1"/>
    <property type="molecule type" value="Genomic_DNA"/>
</dbReference>
<dbReference type="InterPro" id="IPR038063">
    <property type="entry name" value="Transpep_catalytic_dom"/>
</dbReference>
<dbReference type="GO" id="GO:0018104">
    <property type="term" value="P:peptidoglycan-protein cross-linking"/>
    <property type="evidence" value="ECO:0007669"/>
    <property type="project" value="TreeGrafter"/>
</dbReference>
<accession>A0A1J5QZU5</accession>
<evidence type="ECO:0000256" key="1">
    <source>
        <dbReference type="ARBA" id="ARBA00004752"/>
    </source>
</evidence>
<evidence type="ECO:0000259" key="9">
    <source>
        <dbReference type="PROSITE" id="PS51782"/>
    </source>
</evidence>
<comment type="pathway">
    <text evidence="1">Cell wall biogenesis; peptidoglycan biosynthesis.</text>
</comment>
<dbReference type="UniPathway" id="UPA00219"/>
<evidence type="ECO:0000256" key="8">
    <source>
        <dbReference type="ARBA" id="ARBA00023316"/>
    </source>
</evidence>
<evidence type="ECO:0000259" key="10">
    <source>
        <dbReference type="PROSITE" id="PS52029"/>
    </source>
</evidence>
<dbReference type="GO" id="GO:0071555">
    <property type="term" value="P:cell wall organization"/>
    <property type="evidence" value="ECO:0007669"/>
    <property type="project" value="UniProtKB-KW"/>
</dbReference>
<name>A0A1J5QZU5_9ZZZZ</name>
<dbReference type="PROSITE" id="PS52029">
    <property type="entry name" value="LD_TPASE"/>
    <property type="match status" value="1"/>
</dbReference>
<dbReference type="AlphaFoldDB" id="A0A1J5QZU5"/>
<gene>
    <name evidence="11" type="primary">ynhG_2</name>
    <name evidence="11" type="ORF">GALL_328060</name>
</gene>
<dbReference type="InterPro" id="IPR036779">
    <property type="entry name" value="LysM_dom_sf"/>
</dbReference>
<dbReference type="Gene3D" id="2.40.440.10">
    <property type="entry name" value="L,D-transpeptidase catalytic domain-like"/>
    <property type="match status" value="1"/>
</dbReference>
<keyword evidence="3" id="KW-0328">Glycosyltransferase</keyword>
<keyword evidence="6" id="KW-0133">Cell shape</keyword>
<dbReference type="InterPro" id="IPR050979">
    <property type="entry name" value="LD-transpeptidase"/>
</dbReference>
<dbReference type="PROSITE" id="PS51782">
    <property type="entry name" value="LYSM"/>
    <property type="match status" value="1"/>
</dbReference>
<evidence type="ECO:0000256" key="7">
    <source>
        <dbReference type="ARBA" id="ARBA00022984"/>
    </source>
</evidence>
<feature type="domain" description="LysM" evidence="9">
    <location>
        <begin position="80"/>
        <end position="124"/>
    </location>
</feature>
<dbReference type="Pfam" id="PF03734">
    <property type="entry name" value="YkuD"/>
    <property type="match status" value="1"/>
</dbReference>
<dbReference type="SUPFAM" id="SSF141523">
    <property type="entry name" value="L,D-transpeptidase catalytic domain-like"/>
    <property type="match status" value="1"/>
</dbReference>
<evidence type="ECO:0000256" key="4">
    <source>
        <dbReference type="ARBA" id="ARBA00022679"/>
    </source>
</evidence>
<evidence type="ECO:0000256" key="2">
    <source>
        <dbReference type="ARBA" id="ARBA00005992"/>
    </source>
</evidence>
<evidence type="ECO:0000313" key="11">
    <source>
        <dbReference type="EMBL" id="OIQ85351.1"/>
    </source>
</evidence>
<dbReference type="InterPro" id="IPR018392">
    <property type="entry name" value="LysM"/>
</dbReference>
<dbReference type="InterPro" id="IPR005490">
    <property type="entry name" value="LD_TPept_cat_dom"/>
</dbReference>
<reference evidence="11" key="1">
    <citation type="submission" date="2016-10" db="EMBL/GenBank/DDBJ databases">
        <title>Sequence of Gallionella enrichment culture.</title>
        <authorList>
            <person name="Poehlein A."/>
            <person name="Muehling M."/>
            <person name="Daniel R."/>
        </authorList>
    </citation>
    <scope>NUCLEOTIDE SEQUENCE</scope>
</reference>
<dbReference type="Gene3D" id="3.10.350.10">
    <property type="entry name" value="LysM domain"/>
    <property type="match status" value="1"/>
</dbReference>
<dbReference type="CDD" id="cd16913">
    <property type="entry name" value="YkuD_like"/>
    <property type="match status" value="1"/>
</dbReference>
<keyword evidence="5" id="KW-0378">Hydrolase</keyword>
<proteinExistence type="inferred from homology"/>
<dbReference type="Pfam" id="PF01476">
    <property type="entry name" value="LysM"/>
    <property type="match status" value="1"/>
</dbReference>
<dbReference type="SUPFAM" id="SSF54106">
    <property type="entry name" value="LysM domain"/>
    <property type="match status" value="1"/>
</dbReference>
<dbReference type="GO" id="GO:0071972">
    <property type="term" value="F:peptidoglycan L,D-transpeptidase activity"/>
    <property type="evidence" value="ECO:0007669"/>
    <property type="project" value="TreeGrafter"/>
</dbReference>
<dbReference type="CDD" id="cd00118">
    <property type="entry name" value="LysM"/>
    <property type="match status" value="1"/>
</dbReference>
<evidence type="ECO:0000256" key="6">
    <source>
        <dbReference type="ARBA" id="ARBA00022960"/>
    </source>
</evidence>
<dbReference type="GO" id="GO:0005576">
    <property type="term" value="C:extracellular region"/>
    <property type="evidence" value="ECO:0007669"/>
    <property type="project" value="TreeGrafter"/>
</dbReference>
<dbReference type="GO" id="GO:0008360">
    <property type="term" value="P:regulation of cell shape"/>
    <property type="evidence" value="ECO:0007669"/>
    <property type="project" value="UniProtKB-KW"/>
</dbReference>
<comment type="similarity">
    <text evidence="2">Belongs to the YkuD family.</text>
</comment>
<dbReference type="EC" id="2.-.-.-" evidence="11"/>
<sequence length="346" mass="37957">MVLTPPGRTCRVPVPPRGRRAVGAQRRQAMPTVFMRKMAVRFLAAVLTCVGAGGARAQSAATAPPPTQPELSQQIVGGSFEYTVRQGDTLTAIGARFGESAAGIARRNALAPHAAIHPGQALQIDNRHIVPETLDDGILINLPQRMLFDFHDGRLAGAYPVGLGKPSWPTPAGRFKVVELRKNPTWHVPLSIQEEMRREDKAIITRMPPGPDNPLGRYWIGLSLPGYGIHGTSAPPSVYHFQSHGCIRLHPDDVESLFAHVQLGTPGKIIYARLLLAALPDGNIELEVNPDIYRKQPKPWDTLVRLAAEHGLTDRIDWQKARQVVEQQEGLARRIDRQAEVQTPAP</sequence>
<organism evidence="11">
    <name type="scientific">mine drainage metagenome</name>
    <dbReference type="NCBI Taxonomy" id="410659"/>
    <lineage>
        <taxon>unclassified sequences</taxon>
        <taxon>metagenomes</taxon>
        <taxon>ecological metagenomes</taxon>
    </lineage>
</organism>
<evidence type="ECO:0000256" key="3">
    <source>
        <dbReference type="ARBA" id="ARBA00022676"/>
    </source>
</evidence>
<protein>
    <submittedName>
        <fullName evidence="11">Putative L,D-transpeptidase YnhG</fullName>
        <ecNumber evidence="11">2.-.-.-</ecNumber>
    </submittedName>
</protein>
<keyword evidence="7" id="KW-0573">Peptidoglycan synthesis</keyword>
<keyword evidence="4 11" id="KW-0808">Transferase</keyword>